<keyword evidence="2" id="KW-0805">Transcription regulation</keyword>
<dbReference type="Gene3D" id="3.40.190.10">
    <property type="entry name" value="Periplasmic binding protein-like II"/>
    <property type="match status" value="2"/>
</dbReference>
<dbReference type="Proteomes" id="UP000626370">
    <property type="component" value="Unassembled WGS sequence"/>
</dbReference>
<dbReference type="InterPro" id="IPR000847">
    <property type="entry name" value="LysR_HTH_N"/>
</dbReference>
<dbReference type="RefSeq" id="WP_189377317.1">
    <property type="nucleotide sequence ID" value="NZ_BNAH01000004.1"/>
</dbReference>
<evidence type="ECO:0000256" key="3">
    <source>
        <dbReference type="ARBA" id="ARBA00023125"/>
    </source>
</evidence>
<keyword evidence="4" id="KW-0804">Transcription</keyword>
<dbReference type="CDD" id="cd08432">
    <property type="entry name" value="PBP2_GcdR_TrpI_HvrB_AmpR_like"/>
    <property type="match status" value="1"/>
</dbReference>
<dbReference type="EMBL" id="BNAH01000004">
    <property type="protein sequence ID" value="GHE84763.1"/>
    <property type="molecule type" value="Genomic_DNA"/>
</dbReference>
<reference evidence="7" key="1">
    <citation type="journal article" date="2019" name="Int. J. Syst. Evol. Microbiol.">
        <title>The Global Catalogue of Microorganisms (GCM) 10K type strain sequencing project: providing services to taxonomists for standard genome sequencing and annotation.</title>
        <authorList>
            <consortium name="The Broad Institute Genomics Platform"/>
            <consortium name="The Broad Institute Genome Sequencing Center for Infectious Disease"/>
            <person name="Wu L."/>
            <person name="Ma J."/>
        </authorList>
    </citation>
    <scope>NUCLEOTIDE SEQUENCE [LARGE SCALE GENOMIC DNA]</scope>
    <source>
        <strain evidence="7">CGMCC 1.15922</strain>
    </source>
</reference>
<feature type="domain" description="HTH lysR-type" evidence="5">
    <location>
        <begin position="6"/>
        <end position="63"/>
    </location>
</feature>
<evidence type="ECO:0000313" key="6">
    <source>
        <dbReference type="EMBL" id="GHE84763.1"/>
    </source>
</evidence>
<keyword evidence="7" id="KW-1185">Reference proteome</keyword>
<gene>
    <name evidence="6" type="ORF">GCM10011501_11980</name>
</gene>
<dbReference type="InterPro" id="IPR036390">
    <property type="entry name" value="WH_DNA-bd_sf"/>
</dbReference>
<dbReference type="PANTHER" id="PTHR30537">
    <property type="entry name" value="HTH-TYPE TRANSCRIPTIONAL REGULATOR"/>
    <property type="match status" value="1"/>
</dbReference>
<evidence type="ECO:0000259" key="5">
    <source>
        <dbReference type="PROSITE" id="PS50931"/>
    </source>
</evidence>
<evidence type="ECO:0000313" key="7">
    <source>
        <dbReference type="Proteomes" id="UP000626370"/>
    </source>
</evidence>
<proteinExistence type="inferred from homology"/>
<comment type="similarity">
    <text evidence="1">Belongs to the LysR transcriptional regulatory family.</text>
</comment>
<sequence>MARHIPPLHLLAIFEASARHESFKLASAELFITPSAVSHQIKTLEAHIGFPLFIRKSRGVSLNSAGKMYFSSVQQALTIIDSGTKKVKNKFSSPSLKINTFPTMASNVIIPQLSLFQNAHPEIDIRLATSMNLVDLRDEEFDLAIRVGHGDAINTINKKLLDINITAVCSPKFAEKYQLKQASQINEIPLIDLSYMDDMWLAWAKAADIKERTFKHNLTFDNYEATLHAAEQGLGLALAMMPIENSLIERKILVNPFKQIFPFKLSLYAIYREEDKDRHDIQCFLRWLIQSPNMKPLENN</sequence>
<name>A0ABQ3ILQ0_9GAMM</name>
<dbReference type="SUPFAM" id="SSF46785">
    <property type="entry name" value="Winged helix' DNA-binding domain"/>
    <property type="match status" value="1"/>
</dbReference>
<dbReference type="PANTHER" id="PTHR30537:SF74">
    <property type="entry name" value="HTH-TYPE TRANSCRIPTIONAL REGULATOR TRPI"/>
    <property type="match status" value="1"/>
</dbReference>
<dbReference type="Gene3D" id="1.10.10.10">
    <property type="entry name" value="Winged helix-like DNA-binding domain superfamily/Winged helix DNA-binding domain"/>
    <property type="match status" value="1"/>
</dbReference>
<dbReference type="PROSITE" id="PS50931">
    <property type="entry name" value="HTH_LYSR"/>
    <property type="match status" value="1"/>
</dbReference>
<dbReference type="Pfam" id="PF00126">
    <property type="entry name" value="HTH_1"/>
    <property type="match status" value="1"/>
</dbReference>
<dbReference type="InterPro" id="IPR005119">
    <property type="entry name" value="LysR_subst-bd"/>
</dbReference>
<dbReference type="Pfam" id="PF03466">
    <property type="entry name" value="LysR_substrate"/>
    <property type="match status" value="1"/>
</dbReference>
<organism evidence="6 7">
    <name type="scientific">Thalassotalea profundi</name>
    <dbReference type="NCBI Taxonomy" id="2036687"/>
    <lineage>
        <taxon>Bacteria</taxon>
        <taxon>Pseudomonadati</taxon>
        <taxon>Pseudomonadota</taxon>
        <taxon>Gammaproteobacteria</taxon>
        <taxon>Alteromonadales</taxon>
        <taxon>Colwelliaceae</taxon>
        <taxon>Thalassotalea</taxon>
    </lineage>
</organism>
<dbReference type="InterPro" id="IPR036388">
    <property type="entry name" value="WH-like_DNA-bd_sf"/>
</dbReference>
<comment type="caution">
    <text evidence="6">The sequence shown here is derived from an EMBL/GenBank/DDBJ whole genome shotgun (WGS) entry which is preliminary data.</text>
</comment>
<evidence type="ECO:0000256" key="4">
    <source>
        <dbReference type="ARBA" id="ARBA00023163"/>
    </source>
</evidence>
<accession>A0ABQ3ILQ0</accession>
<dbReference type="SUPFAM" id="SSF53850">
    <property type="entry name" value="Periplasmic binding protein-like II"/>
    <property type="match status" value="1"/>
</dbReference>
<dbReference type="InterPro" id="IPR058163">
    <property type="entry name" value="LysR-type_TF_proteobact-type"/>
</dbReference>
<evidence type="ECO:0000256" key="2">
    <source>
        <dbReference type="ARBA" id="ARBA00023015"/>
    </source>
</evidence>
<keyword evidence="3" id="KW-0238">DNA-binding</keyword>
<evidence type="ECO:0000256" key="1">
    <source>
        <dbReference type="ARBA" id="ARBA00009437"/>
    </source>
</evidence>
<protein>
    <submittedName>
        <fullName evidence="6">LysR family transcriptional regulator</fullName>
    </submittedName>
</protein>